<evidence type="ECO:0000313" key="3">
    <source>
        <dbReference type="Proteomes" id="UP001159363"/>
    </source>
</evidence>
<gene>
    <name evidence="2" type="ORF">PR048_003580</name>
</gene>
<protein>
    <submittedName>
        <fullName evidence="2">Uncharacterized protein</fullName>
    </submittedName>
</protein>
<sequence>MEQCRDARAGKREILEKTRRPAASSGTIPTCENPGATPPGIEPGSPWGETSRGRAVSPLASHQDEPCSIPCRVTEFSQVGTVPDDAVGRRVFSGISSTPRPPSFRLRAPFDTKSVKKPGIDYSECRDVATRPRRSVGGAGLREREREEEENEREGREMLVCAGCHGDAPLPGVEEGGGPRSPDSGGAQVGRFLAYGALSVLVNLASLKVLSVSRGPVVGRRHNQDLVFASSWKTVFFFFADRLQD</sequence>
<organism evidence="2 3">
    <name type="scientific">Dryococelus australis</name>
    <dbReference type="NCBI Taxonomy" id="614101"/>
    <lineage>
        <taxon>Eukaryota</taxon>
        <taxon>Metazoa</taxon>
        <taxon>Ecdysozoa</taxon>
        <taxon>Arthropoda</taxon>
        <taxon>Hexapoda</taxon>
        <taxon>Insecta</taxon>
        <taxon>Pterygota</taxon>
        <taxon>Neoptera</taxon>
        <taxon>Polyneoptera</taxon>
        <taxon>Phasmatodea</taxon>
        <taxon>Verophasmatodea</taxon>
        <taxon>Anareolatae</taxon>
        <taxon>Phasmatidae</taxon>
        <taxon>Eurycanthinae</taxon>
        <taxon>Dryococelus</taxon>
    </lineage>
</organism>
<dbReference type="Proteomes" id="UP001159363">
    <property type="component" value="Chromosome 1"/>
</dbReference>
<feature type="region of interest" description="Disordered" evidence="1">
    <location>
        <begin position="131"/>
        <end position="154"/>
    </location>
</feature>
<proteinExistence type="predicted"/>
<evidence type="ECO:0000313" key="2">
    <source>
        <dbReference type="EMBL" id="KAJ8898220.1"/>
    </source>
</evidence>
<feature type="compositionally biased region" description="Basic and acidic residues" evidence="1">
    <location>
        <begin position="1"/>
        <end position="19"/>
    </location>
</feature>
<evidence type="ECO:0000256" key="1">
    <source>
        <dbReference type="SAM" id="MobiDB-lite"/>
    </source>
</evidence>
<accession>A0ABQ9ING1</accession>
<comment type="caution">
    <text evidence="2">The sequence shown here is derived from an EMBL/GenBank/DDBJ whole genome shotgun (WGS) entry which is preliminary data.</text>
</comment>
<name>A0ABQ9ING1_9NEOP</name>
<keyword evidence="3" id="KW-1185">Reference proteome</keyword>
<reference evidence="2 3" key="1">
    <citation type="submission" date="2023-02" db="EMBL/GenBank/DDBJ databases">
        <title>LHISI_Scaffold_Assembly.</title>
        <authorList>
            <person name="Stuart O.P."/>
            <person name="Cleave R."/>
            <person name="Magrath M.J.L."/>
            <person name="Mikheyev A.S."/>
        </authorList>
    </citation>
    <scope>NUCLEOTIDE SEQUENCE [LARGE SCALE GENOMIC DNA]</scope>
    <source>
        <strain evidence="2">Daus_M_001</strain>
        <tissue evidence="2">Leg muscle</tissue>
    </source>
</reference>
<dbReference type="EMBL" id="JARBHB010000001">
    <property type="protein sequence ID" value="KAJ8898220.1"/>
    <property type="molecule type" value="Genomic_DNA"/>
</dbReference>
<feature type="region of interest" description="Disordered" evidence="1">
    <location>
        <begin position="1"/>
        <end position="66"/>
    </location>
</feature>